<reference evidence="3" key="1">
    <citation type="submission" date="2017-02" db="UniProtKB">
        <authorList>
            <consortium name="WormBaseParasite"/>
        </authorList>
    </citation>
    <scope>IDENTIFICATION</scope>
</reference>
<evidence type="ECO:0000313" key="3">
    <source>
        <dbReference type="WBParaSite" id="BPAG_0000288801-mRNA-1"/>
    </source>
</evidence>
<dbReference type="STRING" id="6280.A0A0N4T3V8"/>
<dbReference type="EMBL" id="UZAD01000554">
    <property type="protein sequence ID" value="VDN84044.1"/>
    <property type="molecule type" value="Genomic_DNA"/>
</dbReference>
<keyword evidence="2" id="KW-1185">Reference proteome</keyword>
<dbReference type="WBParaSite" id="BPAG_0000288801-mRNA-1">
    <property type="protein sequence ID" value="BPAG_0000288801-mRNA-1"/>
    <property type="gene ID" value="BPAG_0000288801"/>
</dbReference>
<reference evidence="1 2" key="2">
    <citation type="submission" date="2018-11" db="EMBL/GenBank/DDBJ databases">
        <authorList>
            <consortium name="Pathogen Informatics"/>
        </authorList>
    </citation>
    <scope>NUCLEOTIDE SEQUENCE [LARGE SCALE GENOMIC DNA]</scope>
</reference>
<protein>
    <submittedName>
        <fullName evidence="3">Interleukin-17 receptor E-like</fullName>
    </submittedName>
</protein>
<proteinExistence type="predicted"/>
<gene>
    <name evidence="1" type="ORF">BPAG_LOCUS2858</name>
</gene>
<evidence type="ECO:0000313" key="1">
    <source>
        <dbReference type="EMBL" id="VDN84044.1"/>
    </source>
</evidence>
<sequence length="127" mass="14939">MAKSVRTNGRALWIEEFMEDDICHQDYQYFSMNLCIEKLGCLNCNSDNHETIDCILPSRFIFKHGNKEYPRKMVLLKLRCNTISNPHYMLPCDYPVKGTVLHVDRKQNCLYVRPQNLDGIYSALENF</sequence>
<name>A0A0N4T3V8_BRUPA</name>
<organism evidence="3">
    <name type="scientific">Brugia pahangi</name>
    <name type="common">Filarial nematode worm</name>
    <dbReference type="NCBI Taxonomy" id="6280"/>
    <lineage>
        <taxon>Eukaryota</taxon>
        <taxon>Metazoa</taxon>
        <taxon>Ecdysozoa</taxon>
        <taxon>Nematoda</taxon>
        <taxon>Chromadorea</taxon>
        <taxon>Rhabditida</taxon>
        <taxon>Spirurina</taxon>
        <taxon>Spiruromorpha</taxon>
        <taxon>Filarioidea</taxon>
        <taxon>Onchocercidae</taxon>
        <taxon>Brugia</taxon>
    </lineage>
</organism>
<accession>A0A0N4T3V8</accession>
<evidence type="ECO:0000313" key="2">
    <source>
        <dbReference type="Proteomes" id="UP000278627"/>
    </source>
</evidence>
<dbReference type="AlphaFoldDB" id="A0A0N4T3V8"/>
<dbReference type="Proteomes" id="UP000278627">
    <property type="component" value="Unassembled WGS sequence"/>
</dbReference>